<keyword evidence="4 9" id="KW-0863">Zinc-finger</keyword>
<evidence type="ECO:0000256" key="10">
    <source>
        <dbReference type="SAM" id="MobiDB-lite"/>
    </source>
</evidence>
<dbReference type="InterPro" id="IPR038718">
    <property type="entry name" value="SNF2-like_sf"/>
</dbReference>
<dbReference type="InterPro" id="IPR027417">
    <property type="entry name" value="P-loop_NTPase"/>
</dbReference>
<dbReference type="Gene3D" id="3.40.50.10810">
    <property type="entry name" value="Tandem AAA-ATPase domain"/>
    <property type="match status" value="1"/>
</dbReference>
<organism evidence="13 14">
    <name type="scientific">Batrachochytrium salamandrivorans</name>
    <dbReference type="NCBI Taxonomy" id="1357716"/>
    <lineage>
        <taxon>Eukaryota</taxon>
        <taxon>Fungi</taxon>
        <taxon>Fungi incertae sedis</taxon>
        <taxon>Chytridiomycota</taxon>
        <taxon>Chytridiomycota incertae sedis</taxon>
        <taxon>Chytridiomycetes</taxon>
        <taxon>Rhizophydiales</taxon>
        <taxon>Rhizophydiales incertae sedis</taxon>
        <taxon>Batrachochytrium</taxon>
    </lineage>
</organism>
<keyword evidence="3" id="KW-0547">Nucleotide-binding</keyword>
<evidence type="ECO:0000256" key="7">
    <source>
        <dbReference type="ARBA" id="ARBA00022833"/>
    </source>
</evidence>
<comment type="caution">
    <text evidence="13">The sequence shown here is derived from an EMBL/GenBank/DDBJ whole genome shotgun (WGS) entry which is preliminary data.</text>
</comment>
<protein>
    <recommendedName>
        <fullName evidence="15">RING-type domain-containing protein</fullName>
    </recommendedName>
</protein>
<keyword evidence="8" id="KW-0067">ATP-binding</keyword>
<feature type="region of interest" description="Disordered" evidence="10">
    <location>
        <begin position="782"/>
        <end position="802"/>
    </location>
</feature>
<dbReference type="PANTHER" id="PTHR45626">
    <property type="entry name" value="TRANSCRIPTION TERMINATION FACTOR 2-RELATED"/>
    <property type="match status" value="1"/>
</dbReference>
<dbReference type="InterPro" id="IPR050628">
    <property type="entry name" value="SNF2_RAD54_helicase_TF"/>
</dbReference>
<dbReference type="SUPFAM" id="SSF57850">
    <property type="entry name" value="RING/U-box"/>
    <property type="match status" value="1"/>
</dbReference>
<dbReference type="PROSITE" id="PS00518">
    <property type="entry name" value="ZF_RING_1"/>
    <property type="match status" value="1"/>
</dbReference>
<feature type="domain" description="Helicase ATP-binding" evidence="12">
    <location>
        <begin position="451"/>
        <end position="610"/>
    </location>
</feature>
<dbReference type="PROSITE" id="PS51192">
    <property type="entry name" value="HELICASE_ATP_BIND_1"/>
    <property type="match status" value="1"/>
</dbReference>
<evidence type="ECO:0000259" key="11">
    <source>
        <dbReference type="PROSITE" id="PS50089"/>
    </source>
</evidence>
<reference evidence="13 14" key="1">
    <citation type="submission" date="2021-02" db="EMBL/GenBank/DDBJ databases">
        <title>Variation within the Batrachochytrium salamandrivorans European outbreak.</title>
        <authorList>
            <person name="Kelly M."/>
            <person name="Pasmans F."/>
            <person name="Shea T.P."/>
            <person name="Munoz J.F."/>
            <person name="Carranza S."/>
            <person name="Cuomo C.A."/>
            <person name="Martel A."/>
        </authorList>
    </citation>
    <scope>NUCLEOTIDE SEQUENCE [LARGE SCALE GENOMIC DNA]</scope>
    <source>
        <strain evidence="13 14">AMFP18/2</strain>
    </source>
</reference>
<dbReference type="EMBL" id="JAFCIX010000418">
    <property type="protein sequence ID" value="KAH6590924.1"/>
    <property type="molecule type" value="Genomic_DNA"/>
</dbReference>
<dbReference type="InterPro" id="IPR017907">
    <property type="entry name" value="Znf_RING_CS"/>
</dbReference>
<evidence type="ECO:0000256" key="5">
    <source>
        <dbReference type="ARBA" id="ARBA00022801"/>
    </source>
</evidence>
<evidence type="ECO:0008006" key="15">
    <source>
        <dbReference type="Google" id="ProtNLM"/>
    </source>
</evidence>
<evidence type="ECO:0000313" key="14">
    <source>
        <dbReference type="Proteomes" id="UP001648503"/>
    </source>
</evidence>
<dbReference type="CDD" id="cd18008">
    <property type="entry name" value="DEXDc_SHPRH-like"/>
    <property type="match status" value="1"/>
</dbReference>
<gene>
    <name evidence="13" type="ORF">BASA50_008925</name>
</gene>
<keyword evidence="14" id="KW-1185">Reference proteome</keyword>
<keyword evidence="6" id="KW-0347">Helicase</keyword>
<evidence type="ECO:0000256" key="9">
    <source>
        <dbReference type="PROSITE-ProRule" id="PRU00175"/>
    </source>
</evidence>
<dbReference type="PANTHER" id="PTHR45626:SF16">
    <property type="entry name" value="ATP-DEPENDENT HELICASE ULS1"/>
    <property type="match status" value="1"/>
</dbReference>
<dbReference type="Pfam" id="PF00176">
    <property type="entry name" value="SNF2-rel_dom"/>
    <property type="match status" value="1"/>
</dbReference>
<feature type="region of interest" description="Disordered" evidence="10">
    <location>
        <begin position="291"/>
        <end position="316"/>
    </location>
</feature>
<dbReference type="InterPro" id="IPR001841">
    <property type="entry name" value="Znf_RING"/>
</dbReference>
<dbReference type="SMART" id="SM00184">
    <property type="entry name" value="RING"/>
    <property type="match status" value="1"/>
</dbReference>
<evidence type="ECO:0000256" key="6">
    <source>
        <dbReference type="ARBA" id="ARBA00022806"/>
    </source>
</evidence>
<dbReference type="InterPro" id="IPR018957">
    <property type="entry name" value="Znf_C3HC4_RING-type"/>
</dbReference>
<dbReference type="PROSITE" id="PS50089">
    <property type="entry name" value="ZF_RING_2"/>
    <property type="match status" value="1"/>
</dbReference>
<feature type="domain" description="RING-type" evidence="11">
    <location>
        <begin position="856"/>
        <end position="904"/>
    </location>
</feature>
<feature type="compositionally biased region" description="Basic and acidic residues" evidence="10">
    <location>
        <begin position="338"/>
        <end position="357"/>
    </location>
</feature>
<feature type="region of interest" description="Disordered" evidence="10">
    <location>
        <begin position="331"/>
        <end position="357"/>
    </location>
</feature>
<sequence>MVISPTSSGSTSTHADVIDLTTGGSPLTTKTTTIQDQILDSSPAAITATVDSPRLETASRAMCDPSSTLSDPTASDAIVITPLSHSTAIAISPSCSHLEQRKTAMKELAYDIERTFYETTHMPVMHEEGPVVTKEKDRSHDPLADLLKRIQRPLSSSLSSANPTVLGQADTETKMADLMPSTEHRSILSQNSLGYVDDEDDCEVIDLEEFQKASVAALGAPTRSKPLSNAYQPHRILQTSDIIANTYTPIAACSSTTHPLLLSNGLGSSTRNMGLDRSGVLSSMSSMSLGSQLAVSNQDPASSKGSSNNSNSISSDINQSISQPLVQLHAGDLPNRSAPDHNSDDIDDINNDKGNDKDKWETELMRWQTSMKKAVRKEEGWLKKTIEFRPPDEIIERSIDEQIKGLQLQYGNKGTPKGMTITLMPHQVYGLAWLISMEEGEIKGGILADDTIQMLALIVHRYQPPTRERGGTLIVTPLALINQWEREITTKSNMGLKVYVHHGPLRHRSKNALRQYDIVITTYAVLTGEAPKPSQYVNGVVISASKGGPLFRAKWHRVALDEAQMIKNKDTRASLACLELSSMSRFSMTGTPIQNSADEVFSQLRFLRIPHWSVYQHFHDCITRNIKRDNMESSRVAVNRLQVVLRSCMLRRTKTSIDSFGEPLVKLPLRLVEVQQVVLKREEMAFYRAVETCATRQFNEYVEKGTVLRNYSNILGLLLRLRQAATHPHLVREAFFDAERGNFSLGFMNSGIPIAATTSARIEKEGTEKDVYDMRGPLQRSQTAPTNFMGPSGSAIDSKGKGKAKSSEIRDFEAELYASDEDESLDEARRQFLPLVFERVLSEARSDLQLFIGQECPMCIDVMMDPCITSCGHRFCRECISEFLYSQTFDKEEDATVKHCPICRADIIIGPYSLVSASVIVAKIMAENQKRMSIDELHSVHEHQGGRLLVQSTDQPTSPVDIRDVLFGLHPDGDWSSWISSGKLDMIVKVLEQTREEDPAYKTVM</sequence>
<accession>A0ABQ8F2S9</accession>
<keyword evidence="5" id="KW-0378">Hydrolase</keyword>
<evidence type="ECO:0000259" key="12">
    <source>
        <dbReference type="PROSITE" id="PS51192"/>
    </source>
</evidence>
<dbReference type="InterPro" id="IPR014001">
    <property type="entry name" value="Helicase_ATP-bd"/>
</dbReference>
<name>A0ABQ8F2S9_9FUNG</name>
<dbReference type="Gene3D" id="3.30.40.10">
    <property type="entry name" value="Zinc/RING finger domain, C3HC4 (zinc finger)"/>
    <property type="match status" value="1"/>
</dbReference>
<dbReference type="SUPFAM" id="SSF52540">
    <property type="entry name" value="P-loop containing nucleoside triphosphate hydrolases"/>
    <property type="match status" value="1"/>
</dbReference>
<keyword evidence="7" id="KW-0862">Zinc</keyword>
<dbReference type="InterPro" id="IPR000330">
    <property type="entry name" value="SNF2_N"/>
</dbReference>
<dbReference type="Pfam" id="PF00097">
    <property type="entry name" value="zf-C3HC4"/>
    <property type="match status" value="1"/>
</dbReference>
<dbReference type="InterPro" id="IPR013083">
    <property type="entry name" value="Znf_RING/FYVE/PHD"/>
</dbReference>
<evidence type="ECO:0000256" key="4">
    <source>
        <dbReference type="ARBA" id="ARBA00022771"/>
    </source>
</evidence>
<dbReference type="Proteomes" id="UP001648503">
    <property type="component" value="Unassembled WGS sequence"/>
</dbReference>
<evidence type="ECO:0000256" key="2">
    <source>
        <dbReference type="ARBA" id="ARBA00022723"/>
    </source>
</evidence>
<comment type="similarity">
    <text evidence="1">Belongs to the SNF2/RAD54 helicase family.</text>
</comment>
<dbReference type="SMART" id="SM00487">
    <property type="entry name" value="DEXDc"/>
    <property type="match status" value="1"/>
</dbReference>
<feature type="compositionally biased region" description="Low complexity" evidence="10">
    <location>
        <begin position="302"/>
        <end position="316"/>
    </location>
</feature>
<evidence type="ECO:0000256" key="3">
    <source>
        <dbReference type="ARBA" id="ARBA00022741"/>
    </source>
</evidence>
<evidence type="ECO:0000256" key="1">
    <source>
        <dbReference type="ARBA" id="ARBA00007025"/>
    </source>
</evidence>
<evidence type="ECO:0000313" key="13">
    <source>
        <dbReference type="EMBL" id="KAH6590924.1"/>
    </source>
</evidence>
<keyword evidence="2" id="KW-0479">Metal-binding</keyword>
<proteinExistence type="inferred from homology"/>
<evidence type="ECO:0000256" key="8">
    <source>
        <dbReference type="ARBA" id="ARBA00022840"/>
    </source>
</evidence>